<evidence type="ECO:0000256" key="3">
    <source>
        <dbReference type="ARBA" id="ARBA00022525"/>
    </source>
</evidence>
<proteinExistence type="predicted"/>
<dbReference type="SUPFAM" id="SSF57603">
    <property type="entry name" value="FnI-like domain"/>
    <property type="match status" value="3"/>
</dbReference>
<name>A0A8C3REP4_9PASS</name>
<dbReference type="InterPro" id="IPR001007">
    <property type="entry name" value="VWF_dom"/>
</dbReference>
<dbReference type="AlphaFoldDB" id="A0A8C3REP4"/>
<dbReference type="PROSITE" id="PS50184">
    <property type="entry name" value="VWFC_2"/>
    <property type="match status" value="3"/>
</dbReference>
<evidence type="ECO:0000256" key="5">
    <source>
        <dbReference type="ARBA" id="ARBA00022737"/>
    </source>
</evidence>
<dbReference type="Pfam" id="PF00093">
    <property type="entry name" value="VWC"/>
    <property type="match status" value="1"/>
</dbReference>
<keyword evidence="4" id="KW-0732">Signal</keyword>
<dbReference type="GO" id="GO:0036122">
    <property type="term" value="F:BMP binding"/>
    <property type="evidence" value="ECO:0007669"/>
    <property type="project" value="TreeGrafter"/>
</dbReference>
<feature type="compositionally biased region" description="Low complexity" evidence="7">
    <location>
        <begin position="94"/>
        <end position="118"/>
    </location>
</feature>
<keyword evidence="2" id="KW-0217">Developmental protein</keyword>
<dbReference type="Ensembl" id="ENSCRFT00000019717.1">
    <property type="protein sequence ID" value="ENSCRFP00000019082.1"/>
    <property type="gene ID" value="ENSCRFG00000014331.1"/>
</dbReference>
<evidence type="ECO:0000259" key="8">
    <source>
        <dbReference type="PROSITE" id="PS50184"/>
    </source>
</evidence>
<sequence>MAERLLPAGVSHGAVRGGGRGARARRGPGRRRTCWPCSPRLPPLAAGGAAGQDPPPSILRPRGLAALLAGAGGGGRCPPARDLPERPPCGSPQLGRSGSLPLRSRPSVGARGLAAAGPRPSPACCPPPPNRRGHLKASEEDYGNVSEQRSRLAGPPRSPAERSAEPRGSRSPSAVGGRLRAERSGLQPCPSSTFSSWRFFLFLLTIKMKRKWILEDLHFIFFGVLCLLFIDGGKLEQVKHSDTYCVFQDKKYHVGERWHPYLEPYGLVYCVNCLCSENGNVLCSRIRCPSLHCATPVHVPQLCCPRCPEDSLFSVSSKITGKSCEYNGTTYHHGEMFVAEGLFQNRQANQCAQCSCSEGNVYCGLKTCPKLTCSVPVSVPESCCPVCRGDGELSWEHSDGDIFRQPANREARHSYHRSHYELSPSSARQVVNIPRFPNGRSNRGVLPDPQQASGTIVQIVINNKHRHGRVCVSNGKTYSHGESWHPSLRAFGIVECVLCTCNITKQECKKIHCPEQYPCKYPQKVEGKCCKVCPEDVPSQTFDNKDYFCGKETFPVYESIFTEEGETIRKIAIETEKPPQIEMHVWTIRKGILRHLYVEKLSKREFEGLPYFKLITRTTLSQWKIFSEGEAQISQMCESRVCRTELEDLVKVLYLEKSEKGHC</sequence>
<dbReference type="Pfam" id="PF19548">
    <property type="entry name" value="CHRDL_1_2_C"/>
    <property type="match status" value="1"/>
</dbReference>
<protein>
    <submittedName>
        <fullName evidence="9">Chordin like 1</fullName>
    </submittedName>
</protein>
<evidence type="ECO:0000256" key="1">
    <source>
        <dbReference type="ARBA" id="ARBA00004613"/>
    </source>
</evidence>
<dbReference type="PANTHER" id="PTHR46303">
    <property type="entry name" value="VWFC DOMAIN-CONTAINING PROTEIN"/>
    <property type="match status" value="1"/>
</dbReference>
<feature type="compositionally biased region" description="Basic and acidic residues" evidence="7">
    <location>
        <begin position="159"/>
        <end position="168"/>
    </location>
</feature>
<keyword evidence="5" id="KW-0677">Repeat</keyword>
<feature type="domain" description="VWFC" evidence="8">
    <location>
        <begin position="469"/>
        <end position="534"/>
    </location>
</feature>
<feature type="region of interest" description="Disordered" evidence="7">
    <location>
        <begin position="1"/>
        <end position="178"/>
    </location>
</feature>
<dbReference type="GO" id="GO:0048731">
    <property type="term" value="P:system development"/>
    <property type="evidence" value="ECO:0007669"/>
    <property type="project" value="UniProtKB-ARBA"/>
</dbReference>
<dbReference type="GO" id="GO:0005615">
    <property type="term" value="C:extracellular space"/>
    <property type="evidence" value="ECO:0007669"/>
    <property type="project" value="TreeGrafter"/>
</dbReference>
<dbReference type="PANTHER" id="PTHR46303:SF2">
    <property type="entry name" value="CHORDIN-LIKE PROTEIN 1"/>
    <property type="match status" value="1"/>
</dbReference>
<accession>A0A8C3REP4</accession>
<evidence type="ECO:0000313" key="9">
    <source>
        <dbReference type="Ensembl" id="ENSCRFP00000019082.1"/>
    </source>
</evidence>
<feature type="compositionally biased region" description="Pro residues" evidence="7">
    <location>
        <begin position="119"/>
        <end position="130"/>
    </location>
</feature>
<feature type="compositionally biased region" description="Low complexity" evidence="7">
    <location>
        <begin position="59"/>
        <end position="69"/>
    </location>
</feature>
<dbReference type="Proteomes" id="UP000694396">
    <property type="component" value="Unplaced"/>
</dbReference>
<dbReference type="InterPro" id="IPR045716">
    <property type="entry name" value="CHRDL_1/2_C"/>
</dbReference>
<feature type="domain" description="VWFC" evidence="8">
    <location>
        <begin position="243"/>
        <end position="308"/>
    </location>
</feature>
<evidence type="ECO:0000256" key="2">
    <source>
        <dbReference type="ARBA" id="ARBA00022473"/>
    </source>
</evidence>
<feature type="domain" description="VWFC" evidence="8">
    <location>
        <begin position="322"/>
        <end position="388"/>
    </location>
</feature>
<dbReference type="PROSITE" id="PS01208">
    <property type="entry name" value="VWFC_1"/>
    <property type="match status" value="3"/>
</dbReference>
<evidence type="ECO:0000256" key="7">
    <source>
        <dbReference type="SAM" id="MobiDB-lite"/>
    </source>
</evidence>
<evidence type="ECO:0000313" key="10">
    <source>
        <dbReference type="Proteomes" id="UP000694396"/>
    </source>
</evidence>
<dbReference type="InterPro" id="IPR045717">
    <property type="entry name" value="CHRDL1/2"/>
</dbReference>
<evidence type="ECO:0000256" key="6">
    <source>
        <dbReference type="ARBA" id="ARBA00023180"/>
    </source>
</evidence>
<evidence type="ECO:0000256" key="4">
    <source>
        <dbReference type="ARBA" id="ARBA00022729"/>
    </source>
</evidence>
<comment type="subcellular location">
    <subcellularLocation>
        <location evidence="1">Secreted</location>
    </subcellularLocation>
</comment>
<dbReference type="Gene3D" id="6.20.200.20">
    <property type="match status" value="2"/>
</dbReference>
<organism evidence="9 10">
    <name type="scientific">Cyanoderma ruficeps</name>
    <name type="common">rufous-capped babbler</name>
    <dbReference type="NCBI Taxonomy" id="181631"/>
    <lineage>
        <taxon>Eukaryota</taxon>
        <taxon>Metazoa</taxon>
        <taxon>Chordata</taxon>
        <taxon>Craniata</taxon>
        <taxon>Vertebrata</taxon>
        <taxon>Euteleostomi</taxon>
        <taxon>Archelosauria</taxon>
        <taxon>Archosauria</taxon>
        <taxon>Dinosauria</taxon>
        <taxon>Saurischia</taxon>
        <taxon>Theropoda</taxon>
        <taxon>Coelurosauria</taxon>
        <taxon>Aves</taxon>
        <taxon>Neognathae</taxon>
        <taxon>Neoaves</taxon>
        <taxon>Telluraves</taxon>
        <taxon>Australaves</taxon>
        <taxon>Passeriformes</taxon>
        <taxon>Sylvioidea</taxon>
        <taxon>Timaliidae</taxon>
        <taxon>Cyanoderma</taxon>
    </lineage>
</organism>
<dbReference type="SMART" id="SM00214">
    <property type="entry name" value="VWC"/>
    <property type="match status" value="3"/>
</dbReference>
<dbReference type="GO" id="GO:0030514">
    <property type="term" value="P:negative regulation of BMP signaling pathway"/>
    <property type="evidence" value="ECO:0007669"/>
    <property type="project" value="TreeGrafter"/>
</dbReference>
<reference evidence="9" key="1">
    <citation type="submission" date="2025-08" db="UniProtKB">
        <authorList>
            <consortium name="Ensembl"/>
        </authorList>
    </citation>
    <scope>IDENTIFICATION</scope>
</reference>
<dbReference type="GO" id="GO:0030154">
    <property type="term" value="P:cell differentiation"/>
    <property type="evidence" value="ECO:0007669"/>
    <property type="project" value="TreeGrafter"/>
</dbReference>
<keyword evidence="10" id="KW-1185">Reference proteome</keyword>
<keyword evidence="6" id="KW-0325">Glycoprotein</keyword>
<dbReference type="Pfam" id="PF23334">
    <property type="entry name" value="VWC2L_2nd"/>
    <property type="match status" value="2"/>
</dbReference>
<dbReference type="Gene3D" id="2.10.70.10">
    <property type="entry name" value="Complement Module, domain 1"/>
    <property type="match status" value="1"/>
</dbReference>
<feature type="compositionally biased region" description="Basic residues" evidence="7">
    <location>
        <begin position="22"/>
        <end position="33"/>
    </location>
</feature>
<keyword evidence="3" id="KW-0964">Secreted</keyword>
<dbReference type="FunFam" id="2.10.70.10:FF:000005">
    <property type="entry name" value="Chordin-like 1, isoform CRA_c"/>
    <property type="match status" value="1"/>
</dbReference>
<reference evidence="9" key="2">
    <citation type="submission" date="2025-09" db="UniProtKB">
        <authorList>
            <consortium name="Ensembl"/>
        </authorList>
    </citation>
    <scope>IDENTIFICATION</scope>
</reference>